<dbReference type="GO" id="GO:0008270">
    <property type="term" value="F:zinc ion binding"/>
    <property type="evidence" value="ECO:0007669"/>
    <property type="project" value="UniProtKB-KW"/>
</dbReference>
<evidence type="ECO:0000256" key="1">
    <source>
        <dbReference type="ARBA" id="ARBA00022490"/>
    </source>
</evidence>
<dbReference type="AlphaFoldDB" id="A0A3B1DRK6"/>
<dbReference type="PANTHER" id="PTHR43096">
    <property type="entry name" value="DNAJ HOMOLOG 1, MITOCHONDRIAL-RELATED"/>
    <property type="match status" value="1"/>
</dbReference>
<dbReference type="CDD" id="cd06257">
    <property type="entry name" value="DnaJ"/>
    <property type="match status" value="1"/>
</dbReference>
<dbReference type="PROSITE" id="PS00636">
    <property type="entry name" value="DNAJ_1"/>
    <property type="match status" value="1"/>
</dbReference>
<evidence type="ECO:0000256" key="7">
    <source>
        <dbReference type="ARBA" id="ARBA00023016"/>
    </source>
</evidence>
<keyword evidence="3" id="KW-0479">Metal-binding</keyword>
<reference evidence="11" key="1">
    <citation type="submission" date="2018-06" db="EMBL/GenBank/DDBJ databases">
        <authorList>
            <person name="Zhirakovskaya E."/>
        </authorList>
    </citation>
    <scope>NUCLEOTIDE SEQUENCE</scope>
</reference>
<dbReference type="SUPFAM" id="SSF57938">
    <property type="entry name" value="DnaJ/Hsp40 cysteine-rich domain"/>
    <property type="match status" value="1"/>
</dbReference>
<keyword evidence="1" id="KW-0963">Cytoplasm</keyword>
<evidence type="ECO:0000256" key="3">
    <source>
        <dbReference type="ARBA" id="ARBA00022723"/>
    </source>
</evidence>
<dbReference type="InterPro" id="IPR018253">
    <property type="entry name" value="DnaJ_domain_CS"/>
</dbReference>
<organism evidence="11">
    <name type="scientific">hydrothermal vent metagenome</name>
    <dbReference type="NCBI Taxonomy" id="652676"/>
    <lineage>
        <taxon>unclassified sequences</taxon>
        <taxon>metagenomes</taxon>
        <taxon>ecological metagenomes</taxon>
    </lineage>
</organism>
<dbReference type="NCBIfam" id="NF008035">
    <property type="entry name" value="PRK10767.1"/>
    <property type="match status" value="1"/>
</dbReference>
<evidence type="ECO:0000256" key="8">
    <source>
        <dbReference type="ARBA" id="ARBA00023186"/>
    </source>
</evidence>
<name>A0A3B1DRK6_9ZZZZ</name>
<dbReference type="CDD" id="cd10719">
    <property type="entry name" value="DnaJ_zf"/>
    <property type="match status" value="1"/>
</dbReference>
<keyword evidence="4" id="KW-0677">Repeat</keyword>
<dbReference type="InterPro" id="IPR001623">
    <property type="entry name" value="DnaJ_domain"/>
</dbReference>
<dbReference type="FunFam" id="2.60.260.20:FF:000005">
    <property type="entry name" value="Chaperone protein dnaJ 1, mitochondrial"/>
    <property type="match status" value="1"/>
</dbReference>
<dbReference type="Gene3D" id="2.60.260.20">
    <property type="entry name" value="Urease metallochaperone UreE, N-terminal domain"/>
    <property type="match status" value="2"/>
</dbReference>
<dbReference type="InterPro" id="IPR001305">
    <property type="entry name" value="HSP_DnaJ_Cys-rich_dom"/>
</dbReference>
<dbReference type="SMART" id="SM00271">
    <property type="entry name" value="DnaJ"/>
    <property type="match status" value="1"/>
</dbReference>
<gene>
    <name evidence="11" type="ORF">MNBD_NITROSPIRAE01-526</name>
</gene>
<dbReference type="GO" id="GO:0051082">
    <property type="term" value="F:unfolded protein binding"/>
    <property type="evidence" value="ECO:0007669"/>
    <property type="project" value="InterPro"/>
</dbReference>
<evidence type="ECO:0000256" key="2">
    <source>
        <dbReference type="ARBA" id="ARBA00022705"/>
    </source>
</evidence>
<dbReference type="PRINTS" id="PR00625">
    <property type="entry name" value="JDOMAIN"/>
</dbReference>
<keyword evidence="7" id="KW-0346">Stress response</keyword>
<dbReference type="InterPro" id="IPR012724">
    <property type="entry name" value="DnaJ"/>
</dbReference>
<dbReference type="Gene3D" id="1.10.287.110">
    <property type="entry name" value="DnaJ domain"/>
    <property type="match status" value="1"/>
</dbReference>
<dbReference type="HAMAP" id="MF_01152">
    <property type="entry name" value="DnaJ"/>
    <property type="match status" value="1"/>
</dbReference>
<feature type="domain" description="CR-type" evidence="10">
    <location>
        <begin position="132"/>
        <end position="209"/>
    </location>
</feature>
<dbReference type="NCBIfam" id="TIGR02349">
    <property type="entry name" value="DnaJ_bact"/>
    <property type="match status" value="1"/>
</dbReference>
<dbReference type="InterPro" id="IPR008971">
    <property type="entry name" value="HSP40/DnaJ_pept-bd"/>
</dbReference>
<accession>A0A3B1DRK6</accession>
<dbReference type="EMBL" id="UOGF01000074">
    <property type="protein sequence ID" value="VAX31327.1"/>
    <property type="molecule type" value="Genomic_DNA"/>
</dbReference>
<dbReference type="Gene3D" id="2.10.230.10">
    <property type="entry name" value="Heat shock protein DnaJ, cysteine-rich domain"/>
    <property type="match status" value="1"/>
</dbReference>
<keyword evidence="5" id="KW-0863">Zinc-finger</keyword>
<dbReference type="InterPro" id="IPR036869">
    <property type="entry name" value="J_dom_sf"/>
</dbReference>
<sequence length="368" mass="39330">MANKRDYYEILGVGKTASADELKKAYRKLALKYHPDRNAGNKGAEDKFKEANEAYSVLSDAQKRSQYDQFGHAGAQQGGFGGGGPTGGFSDVFGDIFEEFFGGQGSQGGSRAQRGNDLRYNLSVSFEEALLGKEETIKLRRPEQCSTCDGTGAKAGATKRCVTCNGAGQVRFQQGFFTVSRTCSACRGAGAIIADPCKKCKGQGYIEREKTLSVRIPPGVDSGTRLRVNGEGEIGPNGGPAGDLYVVLSVGDHPEFARDGDHILYEASISFVKAALGATIEVPTIKGETPLKIPAGTQDGRIFRLKGLGFPSIRGYGIGDQVVKIRLTIPTKLSGEQREALEKYAKASGEAVHSESGTILEKVKHLFD</sequence>
<dbReference type="InterPro" id="IPR002939">
    <property type="entry name" value="DnaJ_C"/>
</dbReference>
<protein>
    <submittedName>
        <fullName evidence="11">Chaperone protein DnaJ</fullName>
    </submittedName>
</protein>
<evidence type="ECO:0000259" key="9">
    <source>
        <dbReference type="PROSITE" id="PS50076"/>
    </source>
</evidence>
<proteinExistence type="inferred from homology"/>
<dbReference type="GO" id="GO:0009408">
    <property type="term" value="P:response to heat"/>
    <property type="evidence" value="ECO:0007669"/>
    <property type="project" value="InterPro"/>
</dbReference>
<dbReference type="Pfam" id="PF01556">
    <property type="entry name" value="DnaJ_C"/>
    <property type="match status" value="1"/>
</dbReference>
<keyword evidence="2" id="KW-0235">DNA replication</keyword>
<dbReference type="GO" id="GO:0005524">
    <property type="term" value="F:ATP binding"/>
    <property type="evidence" value="ECO:0007669"/>
    <property type="project" value="InterPro"/>
</dbReference>
<keyword evidence="8" id="KW-0143">Chaperone</keyword>
<feature type="domain" description="J" evidence="9">
    <location>
        <begin position="6"/>
        <end position="71"/>
    </location>
</feature>
<dbReference type="PROSITE" id="PS51188">
    <property type="entry name" value="ZF_CR"/>
    <property type="match status" value="1"/>
</dbReference>
<evidence type="ECO:0000256" key="6">
    <source>
        <dbReference type="ARBA" id="ARBA00022833"/>
    </source>
</evidence>
<evidence type="ECO:0000256" key="5">
    <source>
        <dbReference type="ARBA" id="ARBA00022771"/>
    </source>
</evidence>
<dbReference type="InterPro" id="IPR036410">
    <property type="entry name" value="HSP_DnaJ_Cys-rich_dom_sf"/>
</dbReference>
<dbReference type="FunFam" id="1.10.287.110:FF:000034">
    <property type="entry name" value="Chaperone protein DnaJ"/>
    <property type="match status" value="1"/>
</dbReference>
<dbReference type="GO" id="GO:0031072">
    <property type="term" value="F:heat shock protein binding"/>
    <property type="evidence" value="ECO:0007669"/>
    <property type="project" value="InterPro"/>
</dbReference>
<dbReference type="CDD" id="cd10747">
    <property type="entry name" value="DnaJ_C"/>
    <property type="match status" value="1"/>
</dbReference>
<evidence type="ECO:0000256" key="4">
    <source>
        <dbReference type="ARBA" id="ARBA00022737"/>
    </source>
</evidence>
<dbReference type="SUPFAM" id="SSF46565">
    <property type="entry name" value="Chaperone J-domain"/>
    <property type="match status" value="1"/>
</dbReference>
<dbReference type="SUPFAM" id="SSF49493">
    <property type="entry name" value="HSP40/DnaJ peptide-binding domain"/>
    <property type="match status" value="2"/>
</dbReference>
<dbReference type="PROSITE" id="PS50076">
    <property type="entry name" value="DNAJ_2"/>
    <property type="match status" value="1"/>
</dbReference>
<dbReference type="PANTHER" id="PTHR43096:SF48">
    <property type="entry name" value="CHAPERONE PROTEIN DNAJ"/>
    <property type="match status" value="1"/>
</dbReference>
<dbReference type="FunFam" id="2.10.230.10:FF:000002">
    <property type="entry name" value="Molecular chaperone DnaJ"/>
    <property type="match status" value="1"/>
</dbReference>
<keyword evidence="6" id="KW-0862">Zinc</keyword>
<dbReference type="Pfam" id="PF00684">
    <property type="entry name" value="DnaJ_CXXCXGXG"/>
    <property type="match status" value="1"/>
</dbReference>
<evidence type="ECO:0000259" key="10">
    <source>
        <dbReference type="PROSITE" id="PS51188"/>
    </source>
</evidence>
<dbReference type="GO" id="GO:0006260">
    <property type="term" value="P:DNA replication"/>
    <property type="evidence" value="ECO:0007669"/>
    <property type="project" value="UniProtKB-KW"/>
</dbReference>
<dbReference type="Pfam" id="PF00226">
    <property type="entry name" value="DnaJ"/>
    <property type="match status" value="1"/>
</dbReference>
<evidence type="ECO:0000313" key="11">
    <source>
        <dbReference type="EMBL" id="VAX31327.1"/>
    </source>
</evidence>
<dbReference type="GO" id="GO:0005737">
    <property type="term" value="C:cytoplasm"/>
    <property type="evidence" value="ECO:0007669"/>
    <property type="project" value="TreeGrafter"/>
</dbReference>
<dbReference type="GO" id="GO:0042026">
    <property type="term" value="P:protein refolding"/>
    <property type="evidence" value="ECO:0007669"/>
    <property type="project" value="TreeGrafter"/>
</dbReference>